<accession>A0A7S0ZHA7</accession>
<organism evidence="5">
    <name type="scientific">Timspurckia oligopyrenoides</name>
    <dbReference type="NCBI Taxonomy" id="708627"/>
    <lineage>
        <taxon>Eukaryota</taxon>
        <taxon>Rhodophyta</taxon>
        <taxon>Bangiophyceae</taxon>
        <taxon>Porphyridiales</taxon>
        <taxon>Porphyridiaceae</taxon>
        <taxon>Timspurckia</taxon>
    </lineage>
</organism>
<sequence>MTTEDTGALVRSAHAQKLDEIIRSIANSYRDIVKASGIETRVIDSCSNFRVEVEALNLTKGCEDLLEFISELKTIVLTNDSKSAAQESSEFEQQVKLKSEKTDLMISHLISKVEHILTKLERIETLPLSNKRTD</sequence>
<gene>
    <name evidence="5" type="ORF">TOLI1172_LOCUS5917</name>
</gene>
<dbReference type="PANTHER" id="PTHR12434:SF6">
    <property type="entry name" value="MEDIATOR OF RNA POLYMERASE II TRANSCRIPTION SUBUNIT 22"/>
    <property type="match status" value="1"/>
</dbReference>
<reference evidence="5" key="1">
    <citation type="submission" date="2021-01" db="EMBL/GenBank/DDBJ databases">
        <authorList>
            <person name="Corre E."/>
            <person name="Pelletier E."/>
            <person name="Niang G."/>
            <person name="Scheremetjew M."/>
            <person name="Finn R."/>
            <person name="Kale V."/>
            <person name="Holt S."/>
            <person name="Cochrane G."/>
            <person name="Meng A."/>
            <person name="Brown T."/>
            <person name="Cohen L."/>
        </authorList>
    </citation>
    <scope>NUCLEOTIDE SEQUENCE</scope>
    <source>
        <strain evidence="5">CCMP3278</strain>
    </source>
</reference>
<keyword evidence="3" id="KW-0804">Transcription</keyword>
<evidence type="ECO:0000256" key="1">
    <source>
        <dbReference type="ARBA" id="ARBA00004123"/>
    </source>
</evidence>
<protein>
    <submittedName>
        <fullName evidence="5">Uncharacterized protein</fullName>
    </submittedName>
</protein>
<dbReference type="GO" id="GO:0003712">
    <property type="term" value="F:transcription coregulator activity"/>
    <property type="evidence" value="ECO:0007669"/>
    <property type="project" value="InterPro"/>
</dbReference>
<name>A0A7S0ZHA7_9RHOD</name>
<evidence type="ECO:0000256" key="2">
    <source>
        <dbReference type="ARBA" id="ARBA00023015"/>
    </source>
</evidence>
<dbReference type="Pfam" id="PF06179">
    <property type="entry name" value="Med22"/>
    <property type="match status" value="1"/>
</dbReference>
<dbReference type="PANTHER" id="PTHR12434">
    <property type="entry name" value="MEDIATOR OF RNA POLYMERASE II TRANSCRIPTION SUBUNIT 22"/>
    <property type="match status" value="1"/>
</dbReference>
<keyword evidence="2" id="KW-0805">Transcription regulation</keyword>
<dbReference type="InterPro" id="IPR009332">
    <property type="entry name" value="Med22"/>
</dbReference>
<evidence type="ECO:0000256" key="3">
    <source>
        <dbReference type="ARBA" id="ARBA00023163"/>
    </source>
</evidence>
<dbReference type="GO" id="GO:0016592">
    <property type="term" value="C:mediator complex"/>
    <property type="evidence" value="ECO:0007669"/>
    <property type="project" value="InterPro"/>
</dbReference>
<evidence type="ECO:0000313" key="5">
    <source>
        <dbReference type="EMBL" id="CAD8821522.1"/>
    </source>
</evidence>
<keyword evidence="4" id="KW-0539">Nucleus</keyword>
<evidence type="ECO:0000256" key="4">
    <source>
        <dbReference type="ARBA" id="ARBA00023242"/>
    </source>
</evidence>
<proteinExistence type="predicted"/>
<comment type="subcellular location">
    <subcellularLocation>
        <location evidence="1">Nucleus</location>
    </subcellularLocation>
</comment>
<dbReference type="GO" id="GO:0006357">
    <property type="term" value="P:regulation of transcription by RNA polymerase II"/>
    <property type="evidence" value="ECO:0007669"/>
    <property type="project" value="InterPro"/>
</dbReference>
<dbReference type="EMBL" id="HBFP01008280">
    <property type="protein sequence ID" value="CAD8821522.1"/>
    <property type="molecule type" value="Transcribed_RNA"/>
</dbReference>
<dbReference type="AlphaFoldDB" id="A0A7S0ZHA7"/>